<proteinExistence type="predicted"/>
<dbReference type="PANTHER" id="PTHR47585:SF1">
    <property type="entry name" value="DUF1446 DOMAIN-CONTAINING PROTEIN"/>
    <property type="match status" value="1"/>
</dbReference>
<dbReference type="Pfam" id="PF23544">
    <property type="entry name" value="AtuA_ferredoxin"/>
    <property type="match status" value="1"/>
</dbReference>
<protein>
    <recommendedName>
        <fullName evidence="1">AtuA-like ferredoxin-fold domain-containing protein</fullName>
    </recommendedName>
</protein>
<dbReference type="AlphaFoldDB" id="A0AA37PU78"/>
<dbReference type="PANTHER" id="PTHR47585">
    <property type="match status" value="1"/>
</dbReference>
<dbReference type="EMBL" id="BRXE01000021">
    <property type="protein sequence ID" value="GLB83160.1"/>
    <property type="molecule type" value="Genomic_DNA"/>
</dbReference>
<reference evidence="2" key="1">
    <citation type="submission" date="2022-07" db="EMBL/GenBank/DDBJ databases">
        <title>Mycobacterium kiyosense sp. nov., scotochromogenic slow-glowing species isolated from respiratory specimens.</title>
        <authorList>
            <person name="Fukano H."/>
            <person name="Kazumi Y."/>
            <person name="Sakagami N."/>
            <person name="Ato M."/>
            <person name="Mitarai S."/>
            <person name="Hoshino Y."/>
        </authorList>
    </citation>
    <scope>NUCLEOTIDE SEQUENCE</scope>
    <source>
        <strain evidence="2">SRL2020-028</strain>
    </source>
</reference>
<comment type="caution">
    <text evidence="2">The sequence shown here is derived from an EMBL/GenBank/DDBJ whole genome shotgun (WGS) entry which is preliminary data.</text>
</comment>
<evidence type="ECO:0000259" key="1">
    <source>
        <dbReference type="Pfam" id="PF23544"/>
    </source>
</evidence>
<evidence type="ECO:0000313" key="2">
    <source>
        <dbReference type="EMBL" id="GLB83160.1"/>
    </source>
</evidence>
<gene>
    <name evidence="2" type="ORF">SRL2020028_24160</name>
</gene>
<feature type="domain" description="AtuA-like ferredoxin-fold" evidence="1">
    <location>
        <begin position="81"/>
        <end position="176"/>
    </location>
</feature>
<accession>A0AA37PU78</accession>
<organism evidence="2 3">
    <name type="scientific">Mycobacterium kiyosense</name>
    <dbReference type="NCBI Taxonomy" id="2871094"/>
    <lineage>
        <taxon>Bacteria</taxon>
        <taxon>Bacillati</taxon>
        <taxon>Actinomycetota</taxon>
        <taxon>Actinomycetes</taxon>
        <taxon>Mycobacteriales</taxon>
        <taxon>Mycobacteriaceae</taxon>
        <taxon>Mycobacterium</taxon>
    </lineage>
</organism>
<name>A0AA37PU78_9MYCO</name>
<dbReference type="InterPro" id="IPR056362">
    <property type="entry name" value="AtuA-like_ferredoxin_dom"/>
</dbReference>
<evidence type="ECO:0000313" key="3">
    <source>
        <dbReference type="Proteomes" id="UP001165663"/>
    </source>
</evidence>
<dbReference type="Proteomes" id="UP001165663">
    <property type="component" value="Unassembled WGS sequence"/>
</dbReference>
<sequence>MEIALAGFAGFHTTTPPSSETAFGVYRPAYVARSALTHVLVDADGTRHEIPDPPTGAVPPAGIAPPAKLPVPSGPTRRAPLGSVLGARSGDKGGNANLGLWARDDPGYAWARDYFSVERLRTLLGPETAHLPIERFELPNLRALNVVVHGLLGDGVASSTRPDAQAKGLGEYVRSRMVDIPQSLLDTH</sequence>